<keyword evidence="3 6" id="KW-0812">Transmembrane</keyword>
<evidence type="ECO:0000256" key="1">
    <source>
        <dbReference type="ARBA" id="ARBA00004141"/>
    </source>
</evidence>
<evidence type="ECO:0000256" key="2">
    <source>
        <dbReference type="ARBA" id="ARBA00006371"/>
    </source>
</evidence>
<comment type="caution">
    <text evidence="7">The sequence shown here is derived from an EMBL/GenBank/DDBJ whole genome shotgun (WGS) entry which is preliminary data.</text>
</comment>
<dbReference type="PANTHER" id="PTHR31746">
    <property type="entry name" value="TRANSMEMBRANE PROTEIN 229 FAMILY MEMBER"/>
    <property type="match status" value="1"/>
</dbReference>
<sequence length="155" mass="18034">MVVKKPKSGCLSGLHRWYIYAIHGLLCEVMFTATCDLVTSNCWKLRGVSSIWAIFIYGTAIFVIEKMSLYLEGKCHLLWRCLLYTLWTYTWEFSTGFLLRMFSSCPWDYSHFSGNLKGLITLEYAVPWYFGCMIAEQVVIKNTLRLQIIQDGQKN</sequence>
<evidence type="ECO:0000313" key="7">
    <source>
        <dbReference type="EMBL" id="KAG8537354.1"/>
    </source>
</evidence>
<evidence type="ECO:0000313" key="8">
    <source>
        <dbReference type="Proteomes" id="UP000824782"/>
    </source>
</evidence>
<dbReference type="Proteomes" id="UP000824782">
    <property type="component" value="Unassembled WGS sequence"/>
</dbReference>
<comment type="similarity">
    <text evidence="2">Belongs to the TMEM229 family.</text>
</comment>
<dbReference type="InterPro" id="IPR010540">
    <property type="entry name" value="CmpB_TMEM229"/>
</dbReference>
<gene>
    <name evidence="7" type="ORF">GDO81_024671</name>
</gene>
<keyword evidence="4 6" id="KW-1133">Transmembrane helix</keyword>
<keyword evidence="5 6" id="KW-0472">Membrane</keyword>
<evidence type="ECO:0000256" key="5">
    <source>
        <dbReference type="ARBA" id="ARBA00023136"/>
    </source>
</evidence>
<dbReference type="PANTHER" id="PTHR31746:SF3">
    <property type="entry name" value="TRANSMEMBRANE PROTEIN 229B"/>
    <property type="match status" value="1"/>
</dbReference>
<keyword evidence="8" id="KW-1185">Reference proteome</keyword>
<dbReference type="AlphaFoldDB" id="A0AAV6YII0"/>
<comment type="subcellular location">
    <subcellularLocation>
        <location evidence="1">Membrane</location>
        <topology evidence="1">Multi-pass membrane protein</topology>
    </subcellularLocation>
</comment>
<feature type="transmembrane region" description="Helical" evidence="6">
    <location>
        <begin position="51"/>
        <end position="71"/>
    </location>
</feature>
<evidence type="ECO:0000256" key="4">
    <source>
        <dbReference type="ARBA" id="ARBA00022989"/>
    </source>
</evidence>
<organism evidence="7 8">
    <name type="scientific">Engystomops pustulosus</name>
    <name type="common">Tungara frog</name>
    <name type="synonym">Physalaemus pustulosus</name>
    <dbReference type="NCBI Taxonomy" id="76066"/>
    <lineage>
        <taxon>Eukaryota</taxon>
        <taxon>Metazoa</taxon>
        <taxon>Chordata</taxon>
        <taxon>Craniata</taxon>
        <taxon>Vertebrata</taxon>
        <taxon>Euteleostomi</taxon>
        <taxon>Amphibia</taxon>
        <taxon>Batrachia</taxon>
        <taxon>Anura</taxon>
        <taxon>Neobatrachia</taxon>
        <taxon>Hyloidea</taxon>
        <taxon>Leptodactylidae</taxon>
        <taxon>Leiuperinae</taxon>
        <taxon>Engystomops</taxon>
    </lineage>
</organism>
<feature type="transmembrane region" description="Helical" evidence="6">
    <location>
        <begin position="17"/>
        <end position="39"/>
    </location>
</feature>
<evidence type="ECO:0008006" key="9">
    <source>
        <dbReference type="Google" id="ProtNLM"/>
    </source>
</evidence>
<accession>A0AAV6YII0</accession>
<evidence type="ECO:0000256" key="3">
    <source>
        <dbReference type="ARBA" id="ARBA00022692"/>
    </source>
</evidence>
<dbReference type="Pfam" id="PF06541">
    <property type="entry name" value="ABC_trans_CmpB"/>
    <property type="match status" value="1"/>
</dbReference>
<name>A0AAV6YII0_ENGPU</name>
<protein>
    <recommendedName>
        <fullName evidence="9">Transmembrane protein 229B</fullName>
    </recommendedName>
</protein>
<reference evidence="7" key="1">
    <citation type="thesis" date="2020" institute="ProQuest LLC" country="789 East Eisenhower Parkway, Ann Arbor, MI, USA">
        <title>Comparative Genomics and Chromosome Evolution.</title>
        <authorList>
            <person name="Mudd A.B."/>
        </authorList>
    </citation>
    <scope>NUCLEOTIDE SEQUENCE</scope>
    <source>
        <strain evidence="7">237g6f4</strain>
        <tissue evidence="7">Blood</tissue>
    </source>
</reference>
<dbReference type="GO" id="GO:0016020">
    <property type="term" value="C:membrane"/>
    <property type="evidence" value="ECO:0007669"/>
    <property type="project" value="UniProtKB-SubCell"/>
</dbReference>
<feature type="transmembrane region" description="Helical" evidence="6">
    <location>
        <begin position="77"/>
        <end position="99"/>
    </location>
</feature>
<dbReference type="EMBL" id="WNYA01031205">
    <property type="protein sequence ID" value="KAG8537354.1"/>
    <property type="molecule type" value="Genomic_DNA"/>
</dbReference>
<proteinExistence type="inferred from homology"/>
<evidence type="ECO:0000256" key="6">
    <source>
        <dbReference type="SAM" id="Phobius"/>
    </source>
</evidence>